<dbReference type="AlphaFoldDB" id="A0A5C7EZC0"/>
<dbReference type="OrthoDB" id="865739at2"/>
<proteinExistence type="predicted"/>
<sequence length="168" mass="19725">MKDSVIETLLENHDESYLRVNIAVVEEQYRKGKIKNVAGYLLKAFADDYSEQIERGQVQSKQQVAPDLFDQESQLKKDFEEQRRAAVQDYLKKLSEEERSAIQNKFLAENEDNIRYKSVSKSKDFEHPMIQNIYVRFVASRRLPKKYHSFEDFKATASSEEQQAVNVH</sequence>
<name>A0A5C7EZC0_9BACT</name>
<evidence type="ECO:0000313" key="1">
    <source>
        <dbReference type="EMBL" id="TXF81558.1"/>
    </source>
</evidence>
<gene>
    <name evidence="1" type="ORF">FUA23_21965</name>
</gene>
<organism evidence="1 2">
    <name type="scientific">Neolewinella aurantiaca</name>
    <dbReference type="NCBI Taxonomy" id="2602767"/>
    <lineage>
        <taxon>Bacteria</taxon>
        <taxon>Pseudomonadati</taxon>
        <taxon>Bacteroidota</taxon>
        <taxon>Saprospiria</taxon>
        <taxon>Saprospirales</taxon>
        <taxon>Lewinellaceae</taxon>
        <taxon>Neolewinella</taxon>
    </lineage>
</organism>
<keyword evidence="2" id="KW-1185">Reference proteome</keyword>
<accession>A0A5C7EZC0</accession>
<dbReference type="EMBL" id="VOXD01000078">
    <property type="protein sequence ID" value="TXF81558.1"/>
    <property type="molecule type" value="Genomic_DNA"/>
</dbReference>
<reference evidence="1 2" key="1">
    <citation type="submission" date="2019-08" db="EMBL/GenBank/DDBJ databases">
        <title>Lewinella sp. strain SSH13 Genome sequencing and assembly.</title>
        <authorList>
            <person name="Kim I."/>
        </authorList>
    </citation>
    <scope>NUCLEOTIDE SEQUENCE [LARGE SCALE GENOMIC DNA]</scope>
    <source>
        <strain evidence="1 2">SSH13</strain>
    </source>
</reference>
<protein>
    <submittedName>
        <fullName evidence="1">Uncharacterized protein</fullName>
    </submittedName>
</protein>
<comment type="caution">
    <text evidence="1">The sequence shown here is derived from an EMBL/GenBank/DDBJ whole genome shotgun (WGS) entry which is preliminary data.</text>
</comment>
<dbReference type="Proteomes" id="UP000321907">
    <property type="component" value="Unassembled WGS sequence"/>
</dbReference>
<evidence type="ECO:0000313" key="2">
    <source>
        <dbReference type="Proteomes" id="UP000321907"/>
    </source>
</evidence>
<dbReference type="RefSeq" id="WP_147932927.1">
    <property type="nucleotide sequence ID" value="NZ_VOXD01000078.1"/>
</dbReference>